<evidence type="ECO:0000256" key="1">
    <source>
        <dbReference type="ARBA" id="ARBA00022737"/>
    </source>
</evidence>
<feature type="repeat" description="ANK" evidence="3">
    <location>
        <begin position="546"/>
        <end position="579"/>
    </location>
</feature>
<evidence type="ECO:0000313" key="5">
    <source>
        <dbReference type="EMBL" id="MBC1177073.1"/>
    </source>
</evidence>
<dbReference type="SMART" id="SM00248">
    <property type="entry name" value="ANK"/>
    <property type="match status" value="6"/>
</dbReference>
<evidence type="ECO:0000256" key="3">
    <source>
        <dbReference type="PROSITE-ProRule" id="PRU00023"/>
    </source>
</evidence>
<dbReference type="PROSITE" id="PS50297">
    <property type="entry name" value="ANK_REP_REGION"/>
    <property type="match status" value="2"/>
</dbReference>
<feature type="repeat" description="ANK" evidence="3">
    <location>
        <begin position="258"/>
        <end position="291"/>
    </location>
</feature>
<feature type="region of interest" description="Disordered" evidence="4">
    <location>
        <begin position="774"/>
        <end position="802"/>
    </location>
</feature>
<dbReference type="InterPro" id="IPR051070">
    <property type="entry name" value="NF-kappa-B_inhibitor"/>
</dbReference>
<keyword evidence="1" id="KW-0677">Repeat</keyword>
<dbReference type="InterPro" id="IPR036770">
    <property type="entry name" value="Ankyrin_rpt-contain_sf"/>
</dbReference>
<organism evidence="5">
    <name type="scientific">Lutzomyia longipalpis</name>
    <name type="common">Sand fly</name>
    <dbReference type="NCBI Taxonomy" id="7200"/>
    <lineage>
        <taxon>Eukaryota</taxon>
        <taxon>Metazoa</taxon>
        <taxon>Ecdysozoa</taxon>
        <taxon>Arthropoda</taxon>
        <taxon>Hexapoda</taxon>
        <taxon>Insecta</taxon>
        <taxon>Pterygota</taxon>
        <taxon>Neoptera</taxon>
        <taxon>Endopterygota</taxon>
        <taxon>Diptera</taxon>
        <taxon>Nematocera</taxon>
        <taxon>Psychodoidea</taxon>
        <taxon>Psychodidae</taxon>
        <taxon>Lutzomyia</taxon>
        <taxon>Lutzomyia</taxon>
    </lineage>
</organism>
<proteinExistence type="predicted"/>
<dbReference type="EMBL" id="GITU01008370">
    <property type="protein sequence ID" value="MBC1177073.1"/>
    <property type="molecule type" value="Transcribed_RNA"/>
</dbReference>
<dbReference type="VEuPathDB" id="VectorBase:LLONM1_008014"/>
<dbReference type="Gene3D" id="1.25.40.20">
    <property type="entry name" value="Ankyrin repeat-containing domain"/>
    <property type="match status" value="2"/>
</dbReference>
<protein>
    <submittedName>
        <fullName evidence="5">Putative serine/threonine-protein phosphatase 6 regulatory ankyrin repeat subunit c</fullName>
    </submittedName>
</protein>
<evidence type="ECO:0000256" key="2">
    <source>
        <dbReference type="ARBA" id="ARBA00023043"/>
    </source>
</evidence>
<accession>A0A7G3AZM8</accession>
<evidence type="ECO:0000256" key="4">
    <source>
        <dbReference type="SAM" id="MobiDB-lite"/>
    </source>
</evidence>
<dbReference type="InterPro" id="IPR002110">
    <property type="entry name" value="Ankyrin_rpt"/>
</dbReference>
<name>A0A7G3AZM8_LUTLO</name>
<dbReference type="PANTHER" id="PTHR46680:SF3">
    <property type="entry name" value="NF-KAPPA-B INHIBITOR CACTUS"/>
    <property type="match status" value="1"/>
</dbReference>
<dbReference type="AlphaFoldDB" id="A0A7G3AZM8"/>
<dbReference type="SUPFAM" id="SSF48403">
    <property type="entry name" value="Ankyrin repeat"/>
    <property type="match status" value="2"/>
</dbReference>
<reference evidence="5" key="1">
    <citation type="journal article" date="2020" name="BMC">
        <title>Leishmania infection induces a limited differential gene expression in the sand fly midgut.</title>
        <authorList>
            <person name="Coutinho-Abreu I.V."/>
            <person name="Serafim T.D."/>
            <person name="Meneses C."/>
            <person name="Kamhawi S."/>
            <person name="Oliveira F."/>
            <person name="Valenzuela J.G."/>
        </authorList>
    </citation>
    <scope>NUCLEOTIDE SEQUENCE</scope>
    <source>
        <strain evidence="5">Jacobina</strain>
        <tissue evidence="5">Midgut</tissue>
    </source>
</reference>
<keyword evidence="2 3" id="KW-0040">ANK repeat</keyword>
<sequence length="802" mass="89636">MAQSEGNTRNVVKQVAVLPRKSSSVTSRAPSPALLSAYKELLGVVFKIPNESVKARVLAATLAALNGESPDSSSKSLCHCSVERIDRSTQTTLDEEVPRVATDSAQKPPILSVGGVVKGGRKRKVLTPTASTGKDLGVRLTERQKLLRQQIKERPAVRSSERLPSETDLTETIVEGFESLPDEEIAAMLRDLEASAHPDVNKVVKNWMLKDWIECTEYNDDGYLPIHTAALESNETLLKRQCLTLNFRKLGVDLETLQGHSALQIALISQSDSRIISLLIEKGADATKVDQNGNNCALLAAKHAQNVEIFTTILRKTSLTELQRENFSTHGIFRIVVDSGKLSFLHELLRYVDECLGLQSSTPELKDEKNFITACKDKIAKFSEEDPVKMARSVKINDLKARMINQRDRMAGKTPLFCAVEKQKESLMLALLVNYADPRVKTFIGVDAYTVASEVLMQKKISVPLSTMMNIIENINLCERQEEDLAKRRKHSLDGKEKKESCTLSVRKARKRPIHTAALESNETLLKRQCLTLNFRKLGVDLETLQGHSALQIALISQSDSRIISLLIEKGADATKVDRNGNNCAHLAAKYAQNIEIFTIILRKTTLTELQRENFSTHGIFRIVVDSGKLSFLHELLRYVDECLGLQSSTPELKDEKNFITACEDKIAKFSEEDPVKMARSVKINDLKARMINQRDRMAGKTPLFCAVEKQKESLMLALLVNYADPRVKTFIGVDAYTVASEVLMQKKISVPLSTMMNIIENINLCERQEEDLAKRGKSIRKNSSESEEIPLTGKKRRKVAR</sequence>
<dbReference type="PANTHER" id="PTHR46680">
    <property type="entry name" value="NF-KAPPA-B INHIBITOR ALPHA"/>
    <property type="match status" value="1"/>
</dbReference>
<dbReference type="PROSITE" id="PS50088">
    <property type="entry name" value="ANK_REPEAT"/>
    <property type="match status" value="2"/>
</dbReference>